<sequence length="103" mass="11286">MRAAGRRDPLGPVHLAQRHPQGSLVGRYGEIGLREVDELAQRIREERSIIGYAYNSPYHHTVSHILLSEHALPPSAGILGSAFVVGGPRGVALKGKTRDLHHR</sequence>
<accession>A0ABQ4B3K8</accession>
<keyword evidence="2" id="KW-1185">Reference proteome</keyword>
<reference evidence="1 2" key="1">
    <citation type="submission" date="2021-01" db="EMBL/GenBank/DDBJ databases">
        <title>Whole genome shotgun sequence of Actinoplanes palleronii NBRC 14916.</title>
        <authorList>
            <person name="Komaki H."/>
            <person name="Tamura T."/>
        </authorList>
    </citation>
    <scope>NUCLEOTIDE SEQUENCE [LARGE SCALE GENOMIC DNA]</scope>
    <source>
        <strain evidence="1 2">NBRC 14916</strain>
    </source>
</reference>
<name>A0ABQ4B3K8_9ACTN</name>
<evidence type="ECO:0000313" key="2">
    <source>
        <dbReference type="Proteomes" id="UP000624709"/>
    </source>
</evidence>
<dbReference type="EMBL" id="BOMS01000017">
    <property type="protein sequence ID" value="GIE65241.1"/>
    <property type="molecule type" value="Genomic_DNA"/>
</dbReference>
<comment type="caution">
    <text evidence="1">The sequence shown here is derived from an EMBL/GenBank/DDBJ whole genome shotgun (WGS) entry which is preliminary data.</text>
</comment>
<dbReference type="Proteomes" id="UP000624709">
    <property type="component" value="Unassembled WGS sequence"/>
</dbReference>
<protein>
    <submittedName>
        <fullName evidence="1">Uncharacterized protein</fullName>
    </submittedName>
</protein>
<organism evidence="1 2">
    <name type="scientific">Actinoplanes palleronii</name>
    <dbReference type="NCBI Taxonomy" id="113570"/>
    <lineage>
        <taxon>Bacteria</taxon>
        <taxon>Bacillati</taxon>
        <taxon>Actinomycetota</taxon>
        <taxon>Actinomycetes</taxon>
        <taxon>Micromonosporales</taxon>
        <taxon>Micromonosporaceae</taxon>
        <taxon>Actinoplanes</taxon>
    </lineage>
</organism>
<proteinExistence type="predicted"/>
<evidence type="ECO:0000313" key="1">
    <source>
        <dbReference type="EMBL" id="GIE65241.1"/>
    </source>
</evidence>
<gene>
    <name evidence="1" type="ORF">Apa02nite_013490</name>
</gene>